<organism evidence="3 4">
    <name type="scientific">Pelagomonas calceolata</name>
    <dbReference type="NCBI Taxonomy" id="35677"/>
    <lineage>
        <taxon>Eukaryota</taxon>
        <taxon>Sar</taxon>
        <taxon>Stramenopiles</taxon>
        <taxon>Ochrophyta</taxon>
        <taxon>Pelagophyceae</taxon>
        <taxon>Pelagomonadales</taxon>
        <taxon>Pelagomonadaceae</taxon>
        <taxon>Pelagomonas</taxon>
    </lineage>
</organism>
<evidence type="ECO:0000256" key="2">
    <source>
        <dbReference type="SAM" id="SignalP"/>
    </source>
</evidence>
<keyword evidence="1" id="KW-0812">Transmembrane</keyword>
<reference evidence="3" key="1">
    <citation type="submission" date="2021-11" db="EMBL/GenBank/DDBJ databases">
        <authorList>
            <consortium name="Genoscope - CEA"/>
            <person name="William W."/>
        </authorList>
    </citation>
    <scope>NUCLEOTIDE SEQUENCE</scope>
</reference>
<keyword evidence="4" id="KW-1185">Reference proteome</keyword>
<evidence type="ECO:0000313" key="4">
    <source>
        <dbReference type="Proteomes" id="UP000789595"/>
    </source>
</evidence>
<proteinExistence type="predicted"/>
<evidence type="ECO:0000313" key="3">
    <source>
        <dbReference type="EMBL" id="CAH0376310.1"/>
    </source>
</evidence>
<dbReference type="AlphaFoldDB" id="A0A8J2SSW5"/>
<name>A0A8J2SSW5_9STRA</name>
<dbReference type="EMBL" id="CAKKNE010000005">
    <property type="protein sequence ID" value="CAH0376310.1"/>
    <property type="molecule type" value="Genomic_DNA"/>
</dbReference>
<evidence type="ECO:0000256" key="1">
    <source>
        <dbReference type="SAM" id="Phobius"/>
    </source>
</evidence>
<evidence type="ECO:0008006" key="5">
    <source>
        <dbReference type="Google" id="ProtNLM"/>
    </source>
</evidence>
<feature type="transmembrane region" description="Helical" evidence="1">
    <location>
        <begin position="324"/>
        <end position="345"/>
    </location>
</feature>
<dbReference type="Proteomes" id="UP000789595">
    <property type="component" value="Unassembled WGS sequence"/>
</dbReference>
<feature type="signal peptide" evidence="2">
    <location>
        <begin position="1"/>
        <end position="17"/>
    </location>
</feature>
<accession>A0A8J2SSW5</accession>
<protein>
    <recommendedName>
        <fullName evidence="5">DOMON domain-containing protein</fullName>
    </recommendedName>
</protein>
<feature type="chain" id="PRO_5035271115" description="DOMON domain-containing protein" evidence="2">
    <location>
        <begin position="18"/>
        <end position="378"/>
    </location>
</feature>
<sequence length="378" mass="40072">MARPLTTLLALATSTNAHFVWLSANGHGEAVAEFNEPGRLTDPHLLGKLYNMTRGQVHTMDGTTADLHFMTRGAGDGYHCAAEVYAPLPAQGSMAVEAQATYGLYAVGTDEGGTGEMDLLQYWATAVHPGSDASLDQWSLVEEAFTNDFEVTLRDPQGAAWATVAPSVDVSNPNNECEPDAATHESGDTCVVAVVRWKGQRATFDVTVSTYDHTGAKLRDSIAEDGVVVVRAPADAQTYALVHHAEEKPGTTESGESYDVVNHYATTTFANAVHCHGGSCHTHAGAYAGPHGGMHGGGMHGGYGGMGSTSERKADGDHAGNTGMLFFFSLFSACLGGAIGFVLGARRTEQGFRLMFWRRGDARFDLQGSSKPQLSEVI</sequence>
<gene>
    <name evidence="3" type="ORF">PECAL_5P08840</name>
</gene>
<keyword evidence="2" id="KW-0732">Signal</keyword>
<keyword evidence="1" id="KW-0472">Membrane</keyword>
<keyword evidence="1" id="KW-1133">Transmembrane helix</keyword>
<comment type="caution">
    <text evidence="3">The sequence shown here is derived from an EMBL/GenBank/DDBJ whole genome shotgun (WGS) entry which is preliminary data.</text>
</comment>